<accession>A0AAV4F4K5</accession>
<dbReference type="Proteomes" id="UP000762676">
    <property type="component" value="Unassembled WGS sequence"/>
</dbReference>
<evidence type="ECO:0000313" key="3">
    <source>
        <dbReference type="EMBL" id="GFR67371.1"/>
    </source>
</evidence>
<feature type="compositionally biased region" description="Basic and acidic residues" evidence="2">
    <location>
        <begin position="195"/>
        <end position="214"/>
    </location>
</feature>
<dbReference type="PANTHER" id="PTHR18911:SF5">
    <property type="entry name" value="COILED-COIL DOMAIN-CONTAINING PROTEIN 186"/>
    <property type="match status" value="1"/>
</dbReference>
<reference evidence="3 4" key="1">
    <citation type="journal article" date="2021" name="Elife">
        <title>Chloroplast acquisition without the gene transfer in kleptoplastic sea slugs, Plakobranchus ocellatus.</title>
        <authorList>
            <person name="Maeda T."/>
            <person name="Takahashi S."/>
            <person name="Yoshida T."/>
            <person name="Shimamura S."/>
            <person name="Takaki Y."/>
            <person name="Nagai Y."/>
            <person name="Toyoda A."/>
            <person name="Suzuki Y."/>
            <person name="Arimoto A."/>
            <person name="Ishii H."/>
            <person name="Satoh N."/>
            <person name="Nishiyama T."/>
            <person name="Hasebe M."/>
            <person name="Maruyama T."/>
            <person name="Minagawa J."/>
            <person name="Obokata J."/>
            <person name="Shigenobu S."/>
        </authorList>
    </citation>
    <scope>NUCLEOTIDE SEQUENCE [LARGE SCALE GENOMIC DNA]</scope>
</reference>
<comment type="caution">
    <text evidence="3">The sequence shown here is derived from an EMBL/GenBank/DDBJ whole genome shotgun (WGS) entry which is preliminary data.</text>
</comment>
<dbReference type="GO" id="GO:0099518">
    <property type="term" value="P:vesicle cytoskeletal trafficking"/>
    <property type="evidence" value="ECO:0007669"/>
    <property type="project" value="TreeGrafter"/>
</dbReference>
<dbReference type="PANTHER" id="PTHR18911">
    <property type="entry name" value="CTCL TUMOR ANTIGEN HD-CL-01"/>
    <property type="match status" value="1"/>
</dbReference>
<feature type="region of interest" description="Disordered" evidence="2">
    <location>
        <begin position="159"/>
        <end position="280"/>
    </location>
</feature>
<dbReference type="GO" id="GO:0031267">
    <property type="term" value="F:small GTPase binding"/>
    <property type="evidence" value="ECO:0007669"/>
    <property type="project" value="TreeGrafter"/>
</dbReference>
<dbReference type="EMBL" id="BMAT01007596">
    <property type="protein sequence ID" value="GFR67371.1"/>
    <property type="molecule type" value="Genomic_DNA"/>
</dbReference>
<feature type="coiled-coil region" evidence="1">
    <location>
        <begin position="406"/>
        <end position="440"/>
    </location>
</feature>
<name>A0AAV4F4K5_9GAST</name>
<gene>
    <name evidence="3" type="ORF">ElyMa_003704600</name>
</gene>
<proteinExistence type="predicted"/>
<organism evidence="3 4">
    <name type="scientific">Elysia marginata</name>
    <dbReference type="NCBI Taxonomy" id="1093978"/>
    <lineage>
        <taxon>Eukaryota</taxon>
        <taxon>Metazoa</taxon>
        <taxon>Spiralia</taxon>
        <taxon>Lophotrochozoa</taxon>
        <taxon>Mollusca</taxon>
        <taxon>Gastropoda</taxon>
        <taxon>Heterobranchia</taxon>
        <taxon>Euthyneura</taxon>
        <taxon>Panpulmonata</taxon>
        <taxon>Sacoglossa</taxon>
        <taxon>Placobranchoidea</taxon>
        <taxon>Plakobranchidae</taxon>
        <taxon>Elysia</taxon>
    </lineage>
</organism>
<protein>
    <submittedName>
        <fullName evidence="3">Coiled-coil domain-containing protein 186</fullName>
    </submittedName>
</protein>
<evidence type="ECO:0000313" key="4">
    <source>
        <dbReference type="Proteomes" id="UP000762676"/>
    </source>
</evidence>
<dbReference type="InterPro" id="IPR038830">
    <property type="entry name" value="CCDC186"/>
</dbReference>
<feature type="compositionally biased region" description="Polar residues" evidence="2">
    <location>
        <begin position="162"/>
        <end position="171"/>
    </location>
</feature>
<feature type="non-terminal residue" evidence="3">
    <location>
        <position position="1"/>
    </location>
</feature>
<keyword evidence="4" id="KW-1185">Reference proteome</keyword>
<dbReference type="GO" id="GO:0005802">
    <property type="term" value="C:trans-Golgi network"/>
    <property type="evidence" value="ECO:0007669"/>
    <property type="project" value="TreeGrafter"/>
</dbReference>
<evidence type="ECO:0000256" key="1">
    <source>
        <dbReference type="SAM" id="Coils"/>
    </source>
</evidence>
<dbReference type="AlphaFoldDB" id="A0AAV4F4K5"/>
<evidence type="ECO:0000256" key="2">
    <source>
        <dbReference type="SAM" id="MobiDB-lite"/>
    </source>
</evidence>
<feature type="compositionally biased region" description="Polar residues" evidence="2">
    <location>
        <begin position="249"/>
        <end position="265"/>
    </location>
</feature>
<feature type="compositionally biased region" description="Basic and acidic residues" evidence="2">
    <location>
        <begin position="172"/>
        <end position="186"/>
    </location>
</feature>
<sequence>ESEEIKSNSLEKDLKLKESELQTHLQERNDSEELHQMLQQELDSIKSQHKDTLEEAKTLRDKMKCLEDERQQNHSMIENYQEIMQRQKSDNTDLTTKLSALAALEDDYKRAQTMIESLDKDISDLKITNRDLQKDMDSCRERESKMLTLQSELSRANAMLRSENTNLSNKTESLEKQTEKHKENTDHLVQSLTQKTKESSDFKQKWEDEMDNSKTLKRRHANNVKDLTRQLQQARKKLVAHEGKGDSGSMGSRTNSNGSLNSADNGQHQQHGDHHQVAPLAPPQEFPVITEQVEVDKNVLIERIVRLQKSHARKNEKLEFLGEHIQQLLEEIKKKTKIIQTYALREEAGALSSDDMDAHKTLLARKGGIMASVYSVHQQDGSMTLDLSLQINKKLQAVLEDTLLKNITLKDNLDTLGEEIARLSQENRRLQLHLQELEKRPR</sequence>
<keyword evidence="1" id="KW-0175">Coiled coil</keyword>